<dbReference type="GO" id="GO:0005524">
    <property type="term" value="F:ATP binding"/>
    <property type="evidence" value="ECO:0007669"/>
    <property type="project" value="InterPro"/>
</dbReference>
<dbReference type="PROSITE" id="PS51192">
    <property type="entry name" value="HELICASE_ATP_BIND_1"/>
    <property type="match status" value="1"/>
</dbReference>
<comment type="caution">
    <text evidence="3">The sequence shown here is derived from an EMBL/GenBank/DDBJ whole genome shotgun (WGS) entry which is preliminary data.</text>
</comment>
<gene>
    <name evidence="3" type="ORF">BU112_04085</name>
</gene>
<evidence type="ECO:0000313" key="3">
    <source>
        <dbReference type="EMBL" id="RIN01972.1"/>
    </source>
</evidence>
<dbReference type="InterPro" id="IPR027417">
    <property type="entry name" value="P-loop_NTPase"/>
</dbReference>
<sequence>MIKIAMSNDCLIIKGEAIEIDKIIKTPKYKMRIRKYVESVQNNKIEFKTSVYYGDLKSIVSSISQICKQKNIEIEISTNINKYIDDIQTYIDLKYSIGNDIKKRDKRYQEEYKIFNEIVNDAMERQLRDKQMLDAFYMTMMQKAGNFSVPGSGKTSTVYGMYAYLKKVHNVNRIIMVGPLNSFGSWLDEFESCFGSKEELNHLNIKEMSGSNEKRKQIKYDSGGKNLILLNYEALESIQEEIKNIIDENTMVVFDEVHRIKNPEGKRAYFALNIIENAKYVVALTGTPIPNGYQDIYNLLNLLYPYDYKHFFKFDLSTLKRPSEGEVEIINDKIRPFFTRTTKYQLNVPEVNADKFIKVNANEEEKELFKLLFSTYKKNQFALFAKISQMESVPEMLLQTTDLKDFSNMFDFYENDIDLIEYQDNSQDIERLVNQIDISSKLKTLLKLVDSINNEAKTMIVWCIFIKSMTTIKRYLDKMGIKAAIISGDVDQQNRNEIIKGFKNKEIDVLITNPHTLAESVSLHKTCHDAIYFEYSFNLVHLLQSKDRIHRLGLKDDDYTQYYYLQQYYELDQGEYSLGEKVYERLTEKEQVMLEAIDNDKLEILPTDDEDLDFFFKNVFH</sequence>
<evidence type="ECO:0000313" key="4">
    <source>
        <dbReference type="Proteomes" id="UP000286317"/>
    </source>
</evidence>
<evidence type="ECO:0000259" key="1">
    <source>
        <dbReference type="PROSITE" id="PS51192"/>
    </source>
</evidence>
<dbReference type="GO" id="GO:0004386">
    <property type="term" value="F:helicase activity"/>
    <property type="evidence" value="ECO:0007669"/>
    <property type="project" value="UniProtKB-KW"/>
</dbReference>
<keyword evidence="3" id="KW-0547">Nucleotide-binding</keyword>
<keyword evidence="4" id="KW-1185">Reference proteome</keyword>
<dbReference type="InterPro" id="IPR038718">
    <property type="entry name" value="SNF2-like_sf"/>
</dbReference>
<keyword evidence="3" id="KW-0067">ATP-binding</keyword>
<dbReference type="InterPro" id="IPR001650">
    <property type="entry name" value="Helicase_C-like"/>
</dbReference>
<feature type="domain" description="Helicase ATP-binding" evidence="1">
    <location>
        <begin position="150"/>
        <end position="306"/>
    </location>
</feature>
<dbReference type="PROSITE" id="PS51194">
    <property type="entry name" value="HELICASE_CTER"/>
    <property type="match status" value="1"/>
</dbReference>
<dbReference type="SMART" id="SM00487">
    <property type="entry name" value="DEXDc"/>
    <property type="match status" value="1"/>
</dbReference>
<reference evidence="3 4" key="1">
    <citation type="journal article" date="2016" name="Front. Microbiol.">
        <title>Comprehensive Phylogenetic Analysis of Bovine Non-aureus Staphylococci Species Based on Whole-Genome Sequencing.</title>
        <authorList>
            <person name="Naushad S."/>
            <person name="Barkema H.W."/>
            <person name="Luby C."/>
            <person name="Condas L.A."/>
            <person name="Nobrega D.B."/>
            <person name="Carson D.A."/>
            <person name="De Buck J."/>
        </authorList>
    </citation>
    <scope>NUCLEOTIDE SEQUENCE [LARGE SCALE GENOMIC DNA]</scope>
    <source>
        <strain evidence="3 4">SNUC 4554</strain>
    </source>
</reference>
<dbReference type="SMART" id="SM00490">
    <property type="entry name" value="HELICc"/>
    <property type="match status" value="1"/>
</dbReference>
<keyword evidence="3" id="KW-0378">Hydrolase</keyword>
<dbReference type="PANTHER" id="PTHR10799">
    <property type="entry name" value="SNF2/RAD54 HELICASE FAMILY"/>
    <property type="match status" value="1"/>
</dbReference>
<dbReference type="AlphaFoldDB" id="A0A418IHE4"/>
<keyword evidence="3" id="KW-0347">Helicase</keyword>
<dbReference type="InterPro" id="IPR000330">
    <property type="entry name" value="SNF2_N"/>
</dbReference>
<dbReference type="Pfam" id="PF00271">
    <property type="entry name" value="Helicase_C"/>
    <property type="match status" value="1"/>
</dbReference>
<feature type="domain" description="Helicase C-terminal" evidence="2">
    <location>
        <begin position="444"/>
        <end position="613"/>
    </location>
</feature>
<protein>
    <submittedName>
        <fullName evidence="3">ATP-dependent helicase</fullName>
    </submittedName>
</protein>
<dbReference type="SUPFAM" id="SSF52540">
    <property type="entry name" value="P-loop containing nucleoside triphosphate hydrolases"/>
    <property type="match status" value="2"/>
</dbReference>
<accession>A0A418IHE4</accession>
<organism evidence="3 4">
    <name type="scientific">Staphylococcus shinii</name>
    <dbReference type="NCBI Taxonomy" id="2912228"/>
    <lineage>
        <taxon>Bacteria</taxon>
        <taxon>Bacillati</taxon>
        <taxon>Bacillota</taxon>
        <taxon>Bacilli</taxon>
        <taxon>Bacillales</taxon>
        <taxon>Staphylococcaceae</taxon>
        <taxon>Staphylococcus</taxon>
    </lineage>
</organism>
<dbReference type="Proteomes" id="UP000286317">
    <property type="component" value="Unassembled WGS sequence"/>
</dbReference>
<dbReference type="EMBL" id="QXUF01000018">
    <property type="protein sequence ID" value="RIN01972.1"/>
    <property type="molecule type" value="Genomic_DNA"/>
</dbReference>
<dbReference type="OrthoDB" id="9802848at2"/>
<proteinExistence type="predicted"/>
<evidence type="ECO:0000259" key="2">
    <source>
        <dbReference type="PROSITE" id="PS51194"/>
    </source>
</evidence>
<dbReference type="Gene3D" id="3.40.50.10810">
    <property type="entry name" value="Tandem AAA-ATPase domain"/>
    <property type="match status" value="1"/>
</dbReference>
<dbReference type="RefSeq" id="WP_119584530.1">
    <property type="nucleotide sequence ID" value="NZ_JAWVBI010000001.1"/>
</dbReference>
<dbReference type="Pfam" id="PF00176">
    <property type="entry name" value="SNF2-rel_dom"/>
    <property type="match status" value="1"/>
</dbReference>
<dbReference type="Gene3D" id="3.40.50.300">
    <property type="entry name" value="P-loop containing nucleotide triphosphate hydrolases"/>
    <property type="match status" value="1"/>
</dbReference>
<name>A0A418IHE4_9STAP</name>
<dbReference type="InterPro" id="IPR014001">
    <property type="entry name" value="Helicase_ATP-bd"/>
</dbReference>